<evidence type="ECO:0000313" key="1">
    <source>
        <dbReference type="EMBL" id="ETS77712.1"/>
    </source>
</evidence>
<dbReference type="PANTHER" id="PTHR37540">
    <property type="entry name" value="TRANSCRIPTION FACTOR (ACR-2), PUTATIVE-RELATED-RELATED"/>
    <property type="match status" value="1"/>
</dbReference>
<dbReference type="OMA" id="HRWFFDI"/>
<dbReference type="KEGG" id="pfy:PFICI_09774"/>
<dbReference type="AlphaFoldDB" id="W3WX70"/>
<dbReference type="InParanoid" id="W3WX70"/>
<dbReference type="EMBL" id="KI912115">
    <property type="protein sequence ID" value="ETS77712.1"/>
    <property type="molecule type" value="Genomic_DNA"/>
</dbReference>
<evidence type="ECO:0000313" key="2">
    <source>
        <dbReference type="Proteomes" id="UP000030651"/>
    </source>
</evidence>
<dbReference type="RefSeq" id="XP_007836546.1">
    <property type="nucleotide sequence ID" value="XM_007838355.1"/>
</dbReference>
<dbReference type="PANTHER" id="PTHR37540:SF9">
    <property type="entry name" value="ZN(2)-C6 FUNGAL-TYPE DOMAIN-CONTAINING PROTEIN"/>
    <property type="match status" value="1"/>
</dbReference>
<protein>
    <recommendedName>
        <fullName evidence="3">Transcription factor domain-containing protein</fullName>
    </recommendedName>
</protein>
<keyword evidence="2" id="KW-1185">Reference proteome</keyword>
<dbReference type="Proteomes" id="UP000030651">
    <property type="component" value="Unassembled WGS sequence"/>
</dbReference>
<dbReference type="eggNOG" id="ENOG502SJSN">
    <property type="taxonomic scope" value="Eukaryota"/>
</dbReference>
<dbReference type="HOGENOM" id="CLU_023254_3_1_1"/>
<organism evidence="1 2">
    <name type="scientific">Pestalotiopsis fici (strain W106-1 / CGMCC3.15140)</name>
    <dbReference type="NCBI Taxonomy" id="1229662"/>
    <lineage>
        <taxon>Eukaryota</taxon>
        <taxon>Fungi</taxon>
        <taxon>Dikarya</taxon>
        <taxon>Ascomycota</taxon>
        <taxon>Pezizomycotina</taxon>
        <taxon>Sordariomycetes</taxon>
        <taxon>Xylariomycetidae</taxon>
        <taxon>Amphisphaeriales</taxon>
        <taxon>Sporocadaceae</taxon>
        <taxon>Pestalotiopsis</taxon>
    </lineage>
</organism>
<dbReference type="GeneID" id="19274787"/>
<evidence type="ECO:0008006" key="3">
    <source>
        <dbReference type="Google" id="ProtNLM"/>
    </source>
</evidence>
<reference evidence="2" key="1">
    <citation type="journal article" date="2015" name="BMC Genomics">
        <title>Genomic and transcriptomic analysis of the endophytic fungus Pestalotiopsis fici reveals its lifestyle and high potential for synthesis of natural products.</title>
        <authorList>
            <person name="Wang X."/>
            <person name="Zhang X."/>
            <person name="Liu L."/>
            <person name="Xiang M."/>
            <person name="Wang W."/>
            <person name="Sun X."/>
            <person name="Che Y."/>
            <person name="Guo L."/>
            <person name="Liu G."/>
            <person name="Guo L."/>
            <person name="Wang C."/>
            <person name="Yin W.B."/>
            <person name="Stadler M."/>
            <person name="Zhang X."/>
            <person name="Liu X."/>
        </authorList>
    </citation>
    <scope>NUCLEOTIDE SEQUENCE [LARGE SCALE GENOMIC DNA]</scope>
    <source>
        <strain evidence="2">W106-1 / CGMCC3.15140</strain>
    </source>
</reference>
<proteinExistence type="predicted"/>
<name>W3WX70_PESFW</name>
<gene>
    <name evidence="1" type="ORF">PFICI_09774</name>
</gene>
<dbReference type="OrthoDB" id="5376287at2759"/>
<accession>W3WX70</accession>
<sequence length="462" mass="52306">MGNAFQFVEGFQPSRANKRLIRRHAMIGRNAGKSVHRASRLSLATKQPPRQCSLPRRSFVTLHHGDAQKNEITGPVSILASLGDGFLSCSLPVEFTPSSLRVVSQFFNFVIEKMYPTRLGGAAQEYQYIYLRAMFPDEATAKCSIALMDATNAFFVRGSPHGSEGLQHYSRSLAVVSDRLRGREALADSTLMLIVLLVLQEQMRQEVEAARVHYEGLKKMIQLRGGLAQLEDNGPVALKICKMDICFSLYHGGPISFCQSCEASMQPRPHREATTIILPHDLDPSLQNILLDAMDLASTLNRGKNCPEYQRLDLQMILVSVGCRLLKFQPLESAHDCSETDKIYHVGLLLYMMTLFFQYDLQRVWEFPLVMRRLQDVLAPYSRISLEKERNGLLLWTLLMGSIWAMADTRERWAVTMLREAINDMKITDFDGMLSSVNKLPWVHSIHDEPARSLWNIIKGDS</sequence>